<proteinExistence type="inferred from homology"/>
<evidence type="ECO:0000256" key="7">
    <source>
        <dbReference type="SAM" id="MobiDB-lite"/>
    </source>
</evidence>
<dbReference type="AlphaFoldDB" id="A0A8C2G6V6"/>
<reference evidence="8" key="1">
    <citation type="submission" date="2025-05" db="UniProtKB">
        <authorList>
            <consortium name="Ensembl"/>
        </authorList>
    </citation>
    <scope>IDENTIFICATION</scope>
</reference>
<dbReference type="GO" id="GO:0016592">
    <property type="term" value="C:mediator complex"/>
    <property type="evidence" value="ECO:0007669"/>
    <property type="project" value="InterPro"/>
</dbReference>
<name>A0A8C2G6V6_CYPCA</name>
<organism evidence="8 9">
    <name type="scientific">Cyprinus carpio</name>
    <name type="common">Common carp</name>
    <dbReference type="NCBI Taxonomy" id="7962"/>
    <lineage>
        <taxon>Eukaryota</taxon>
        <taxon>Metazoa</taxon>
        <taxon>Chordata</taxon>
        <taxon>Craniata</taxon>
        <taxon>Vertebrata</taxon>
        <taxon>Euteleostomi</taxon>
        <taxon>Actinopterygii</taxon>
        <taxon>Neopterygii</taxon>
        <taxon>Teleostei</taxon>
        <taxon>Ostariophysi</taxon>
        <taxon>Cypriniformes</taxon>
        <taxon>Cyprinidae</taxon>
        <taxon>Cyprininae</taxon>
        <taxon>Cyprinus</taxon>
    </lineage>
</organism>
<evidence type="ECO:0000256" key="3">
    <source>
        <dbReference type="ARBA" id="ARBA00023015"/>
    </source>
</evidence>
<comment type="function">
    <text evidence="6">Component of the Mediator complex, a coactivator involved in the regulated transcription of nearly all RNA polymerase II-dependent genes. Mediator functions as a bridge to convey information from gene-specific regulatory proteins to the basal RNA polymerase II transcription machinery. Mediator is recruited to promoters by direct interactions with regulatory proteins and serves as a scaffold for the assembly of a functional preinitiation complex with RNA polymerase II and the general transcription factors.</text>
</comment>
<dbReference type="Ensembl" id="ENSCCRT00020070120.1">
    <property type="protein sequence ID" value="ENSCCRP00020063695.1"/>
    <property type="gene ID" value="ENSCCRG00020030040.1"/>
</dbReference>
<comment type="subcellular location">
    <subcellularLocation>
        <location evidence="1 6">Nucleus</location>
    </subcellularLocation>
</comment>
<evidence type="ECO:0000256" key="2">
    <source>
        <dbReference type="ARBA" id="ARBA00009259"/>
    </source>
</evidence>
<keyword evidence="6" id="KW-0010">Activator</keyword>
<dbReference type="Ensembl" id="ENSCCRT00015022224.1">
    <property type="protein sequence ID" value="ENSCCRP00015021439.1"/>
    <property type="gene ID" value="ENSCCRG00015009275.1"/>
</dbReference>
<feature type="compositionally biased region" description="Basic residues" evidence="7">
    <location>
        <begin position="208"/>
        <end position="218"/>
    </location>
</feature>
<evidence type="ECO:0000313" key="9">
    <source>
        <dbReference type="Proteomes" id="UP000694701"/>
    </source>
</evidence>
<sequence>MTEIFSLYGQPDSQGPAGPSALGFGSGKPQAPQNMGPMCFQHQMVDEGGPIRKPAAMNEPFYLLRELPMENELTGHTNLITHYNLEHAYNKFCGKKVKEKLSNFLPELPGMIDSPGIQDNSSLRSLIEKPPVCNNSFSPLTGAMLTGFRLHTGPLPEQYRLMHIQPPKKKNKHKHKHHRPQDPLPPETPSDSDHKKKKKKKDDDPDRKKKKKDKKKKKVNWRYYGVHMTVQITIGLVHYCSKTGLSKIFKNVLKSLMLTKAAFI</sequence>
<feature type="region of interest" description="Disordered" evidence="7">
    <location>
        <begin position="167"/>
        <end position="218"/>
    </location>
</feature>
<dbReference type="Pfam" id="PF10278">
    <property type="entry name" value="Med19"/>
    <property type="match status" value="1"/>
</dbReference>
<keyword evidence="4 6" id="KW-0804">Transcription</keyword>
<dbReference type="InterPro" id="IPR019403">
    <property type="entry name" value="Mediator_Med19_met"/>
</dbReference>
<dbReference type="Proteomes" id="UP000694701">
    <property type="component" value="Unplaced"/>
</dbReference>
<keyword evidence="3 6" id="KW-0805">Transcription regulation</keyword>
<dbReference type="GO" id="GO:0003712">
    <property type="term" value="F:transcription coregulator activity"/>
    <property type="evidence" value="ECO:0007669"/>
    <property type="project" value="InterPro"/>
</dbReference>
<evidence type="ECO:0000256" key="1">
    <source>
        <dbReference type="ARBA" id="ARBA00004123"/>
    </source>
</evidence>
<dbReference type="PANTHER" id="PTHR22536">
    <property type="entry name" value="LUNG CANCER METASTASIS-RELATED LCMR1 PROTEIN"/>
    <property type="match status" value="1"/>
</dbReference>
<evidence type="ECO:0000256" key="5">
    <source>
        <dbReference type="ARBA" id="ARBA00023242"/>
    </source>
</evidence>
<gene>
    <name evidence="8" type="primary">LOC109050521</name>
    <name evidence="6" type="synonym">MED19</name>
</gene>
<accession>A0A8C2G6V6</accession>
<comment type="similarity">
    <text evidence="2 6">Belongs to the Mediator complex subunit 19 family.</text>
</comment>
<feature type="region of interest" description="Disordered" evidence="7">
    <location>
        <begin position="8"/>
        <end position="28"/>
    </location>
</feature>
<evidence type="ECO:0000256" key="4">
    <source>
        <dbReference type="ARBA" id="ARBA00023163"/>
    </source>
</evidence>
<dbReference type="PANTHER" id="PTHR22536:SF1">
    <property type="entry name" value="MEDIATOR OF RNA POLYMERASE II TRANSCRIPTION SUBUNIT 19"/>
    <property type="match status" value="1"/>
</dbReference>
<evidence type="ECO:0000256" key="6">
    <source>
        <dbReference type="RuleBase" id="RU364151"/>
    </source>
</evidence>
<evidence type="ECO:0000313" key="8">
    <source>
        <dbReference type="Ensembl" id="ENSCCRP00020063695.1"/>
    </source>
</evidence>
<feature type="compositionally biased region" description="Basic residues" evidence="7">
    <location>
        <begin position="167"/>
        <end position="179"/>
    </location>
</feature>
<dbReference type="GO" id="GO:0045944">
    <property type="term" value="P:positive regulation of transcription by RNA polymerase II"/>
    <property type="evidence" value="ECO:0007669"/>
    <property type="project" value="TreeGrafter"/>
</dbReference>
<comment type="subunit">
    <text evidence="6">Component of the Mediator complex.</text>
</comment>
<keyword evidence="5 6" id="KW-0539">Nucleus</keyword>
<dbReference type="Proteomes" id="UP000694700">
    <property type="component" value="Unplaced"/>
</dbReference>
<protein>
    <recommendedName>
        <fullName evidence="6">Mediator of RNA polymerase II transcription subunit 19</fullName>
    </recommendedName>
    <alternativeName>
        <fullName evidence="6">Mediator complex subunit 19</fullName>
    </alternativeName>
</protein>